<reference evidence="2 3" key="1">
    <citation type="journal article" date="2020" name="Cell Host Microbe">
        <title>Functional and Genomic Variation between Human-Derived Isolates of Lachnospiraceae Reveals Inter- and Intra-Species Diversity.</title>
        <authorList>
            <person name="Sorbara M.T."/>
            <person name="Littmann E.R."/>
            <person name="Fontana E."/>
            <person name="Moody T.U."/>
            <person name="Kohout C.E."/>
            <person name="Gjonbalaj M."/>
            <person name="Eaton V."/>
            <person name="Seok R."/>
            <person name="Leiner I.M."/>
            <person name="Pamer E.G."/>
        </authorList>
    </citation>
    <scope>NUCLEOTIDE SEQUENCE [LARGE SCALE GENOMIC DNA]</scope>
    <source>
        <strain evidence="2 3">MSK.1.17</strain>
    </source>
</reference>
<dbReference type="AlphaFoldDB" id="A0AAW5BQX5"/>
<dbReference type="RefSeq" id="WP_165641307.1">
    <property type="nucleotide sequence ID" value="NZ_JAAITT010000005.1"/>
</dbReference>
<dbReference type="EMBL" id="JAAITT010000005">
    <property type="protein sequence ID" value="NSJ48084.1"/>
    <property type="molecule type" value="Genomic_DNA"/>
</dbReference>
<dbReference type="Proteomes" id="UP000669239">
    <property type="component" value="Unassembled WGS sequence"/>
</dbReference>
<organism evidence="1 4">
    <name type="scientific">Enterocloster aldenensis</name>
    <dbReference type="NCBI Taxonomy" id="358742"/>
    <lineage>
        <taxon>Bacteria</taxon>
        <taxon>Bacillati</taxon>
        <taxon>Bacillota</taxon>
        <taxon>Clostridia</taxon>
        <taxon>Lachnospirales</taxon>
        <taxon>Lachnospiraceae</taxon>
        <taxon>Enterocloster</taxon>
    </lineage>
</organism>
<keyword evidence="3" id="KW-1185">Reference proteome</keyword>
<reference evidence="1" key="3">
    <citation type="submission" date="2022-01" db="EMBL/GenBank/DDBJ databases">
        <title>Collection of gut derived symbiotic bacterial strains cultured from healthy donors.</title>
        <authorList>
            <person name="Lin H."/>
            <person name="Kohout C."/>
            <person name="Waligurski E."/>
            <person name="Pamer E.G."/>
        </authorList>
    </citation>
    <scope>NUCLEOTIDE SEQUENCE</scope>
    <source>
        <strain evidence="1">DFI.6.55</strain>
    </source>
</reference>
<comment type="caution">
    <text evidence="1">The sequence shown here is derived from an EMBL/GenBank/DDBJ whole genome shotgun (WGS) entry which is preliminary data.</text>
</comment>
<reference evidence="2" key="2">
    <citation type="submission" date="2020-02" db="EMBL/GenBank/DDBJ databases">
        <authorList>
            <person name="Littmann E."/>
            <person name="Sorbara M."/>
        </authorList>
    </citation>
    <scope>NUCLEOTIDE SEQUENCE</scope>
    <source>
        <strain evidence="2">MSK.1.17</strain>
    </source>
</reference>
<evidence type="ECO:0000313" key="3">
    <source>
        <dbReference type="Proteomes" id="UP000669239"/>
    </source>
</evidence>
<dbReference type="Proteomes" id="UP001299608">
    <property type="component" value="Unassembled WGS sequence"/>
</dbReference>
<evidence type="ECO:0000313" key="1">
    <source>
        <dbReference type="EMBL" id="MCG4746586.1"/>
    </source>
</evidence>
<name>A0AAW5BQX5_9FIRM</name>
<sequence>MTKDEMIELLLTQVNTLTTTLNSLQQSFDAQASLIAQLNQTIHELK</sequence>
<protein>
    <submittedName>
        <fullName evidence="1">Uncharacterized protein</fullName>
    </submittedName>
</protein>
<evidence type="ECO:0000313" key="4">
    <source>
        <dbReference type="Proteomes" id="UP001299608"/>
    </source>
</evidence>
<evidence type="ECO:0000313" key="2">
    <source>
        <dbReference type="EMBL" id="NSJ48084.1"/>
    </source>
</evidence>
<gene>
    <name evidence="2" type="ORF">G5B36_05145</name>
    <name evidence="1" type="ORF">L0N08_14280</name>
</gene>
<accession>A0AAW5BQX5</accession>
<proteinExistence type="predicted"/>
<dbReference type="EMBL" id="JAKNGE010000016">
    <property type="protein sequence ID" value="MCG4746586.1"/>
    <property type="molecule type" value="Genomic_DNA"/>
</dbReference>